<protein>
    <submittedName>
        <fullName evidence="2">Uncharacterized protein</fullName>
    </submittedName>
</protein>
<evidence type="ECO:0000256" key="1">
    <source>
        <dbReference type="SAM" id="Phobius"/>
    </source>
</evidence>
<proteinExistence type="predicted"/>
<keyword evidence="1" id="KW-1133">Transmembrane helix</keyword>
<keyword evidence="1" id="KW-0812">Transmembrane</keyword>
<name>A0A3B0WJK5_9ZZZZ</name>
<sequence>MNTKKANEVETKKLTFVVIFMSMIVFVVFGFIPTA</sequence>
<evidence type="ECO:0000313" key="2">
    <source>
        <dbReference type="EMBL" id="VAW55511.1"/>
    </source>
</evidence>
<organism evidence="2">
    <name type="scientific">hydrothermal vent metagenome</name>
    <dbReference type="NCBI Taxonomy" id="652676"/>
    <lineage>
        <taxon>unclassified sequences</taxon>
        <taxon>metagenomes</taxon>
        <taxon>ecological metagenomes</taxon>
    </lineage>
</organism>
<dbReference type="EMBL" id="UOFE01000048">
    <property type="protein sequence ID" value="VAW55511.1"/>
    <property type="molecule type" value="Genomic_DNA"/>
</dbReference>
<feature type="transmembrane region" description="Helical" evidence="1">
    <location>
        <begin position="14"/>
        <end position="32"/>
    </location>
</feature>
<dbReference type="AlphaFoldDB" id="A0A3B0WJK5"/>
<keyword evidence="1" id="KW-0472">Membrane</keyword>
<reference evidence="2" key="1">
    <citation type="submission" date="2018-06" db="EMBL/GenBank/DDBJ databases">
        <authorList>
            <person name="Zhirakovskaya E."/>
        </authorList>
    </citation>
    <scope>NUCLEOTIDE SEQUENCE</scope>
</reference>
<accession>A0A3B0WJK5</accession>
<gene>
    <name evidence="2" type="ORF">MNBD_GAMMA05-2530</name>
</gene>